<gene>
    <name evidence="3" type="ORF">EW146_g3302</name>
</gene>
<keyword evidence="2" id="KW-0732">Signal</keyword>
<sequence length="306" mass="32084">MAFARAASVLGSALLPVLAYVVLSSAQLSAPACAAGWEWMYNSLGQNPCVVASYLEAVCNNGQFSIPALTPNHHYIGPDGPDNGDLCKCNTVSYSLISACDACQGSTWTQWSEWSFNCTSVSQDGTLPESIPSGTRVPGWAYLNVTKTDIWSNTTAFESTALPESSATGGPTTINPSASQTSSVSVTATSSTSSSGVSSPQNASSSAGLIAFLAIRHRRSRVPPSATYGGGPPPVMGQDVHNGALAPFAGEFPETPRRFYDPSDPSTFPTSPSPSSPTIRTTNNTYNTSMHNLQPNRSQYNGLPEV</sequence>
<feature type="region of interest" description="Disordered" evidence="1">
    <location>
        <begin position="254"/>
        <end position="306"/>
    </location>
</feature>
<proteinExistence type="predicted"/>
<protein>
    <submittedName>
        <fullName evidence="3">Uncharacterized protein</fullName>
    </submittedName>
</protein>
<dbReference type="OrthoDB" id="2576311at2759"/>
<organism evidence="3 4">
    <name type="scientific">Bondarzewia mesenterica</name>
    <dbReference type="NCBI Taxonomy" id="1095465"/>
    <lineage>
        <taxon>Eukaryota</taxon>
        <taxon>Fungi</taxon>
        <taxon>Dikarya</taxon>
        <taxon>Basidiomycota</taxon>
        <taxon>Agaricomycotina</taxon>
        <taxon>Agaricomycetes</taxon>
        <taxon>Russulales</taxon>
        <taxon>Bondarzewiaceae</taxon>
        <taxon>Bondarzewia</taxon>
    </lineage>
</organism>
<evidence type="ECO:0000313" key="3">
    <source>
        <dbReference type="EMBL" id="THH17528.1"/>
    </source>
</evidence>
<feature type="compositionally biased region" description="Low complexity" evidence="1">
    <location>
        <begin position="177"/>
        <end position="199"/>
    </location>
</feature>
<evidence type="ECO:0000313" key="4">
    <source>
        <dbReference type="Proteomes" id="UP000310158"/>
    </source>
</evidence>
<reference evidence="3 4" key="1">
    <citation type="submission" date="2019-02" db="EMBL/GenBank/DDBJ databases">
        <title>Genome sequencing of the rare red list fungi Bondarzewia mesenterica.</title>
        <authorList>
            <person name="Buettner E."/>
            <person name="Kellner H."/>
        </authorList>
    </citation>
    <scope>NUCLEOTIDE SEQUENCE [LARGE SCALE GENOMIC DNA]</scope>
    <source>
        <strain evidence="3 4">DSM 108281</strain>
    </source>
</reference>
<comment type="caution">
    <text evidence="3">The sequence shown here is derived from an EMBL/GenBank/DDBJ whole genome shotgun (WGS) entry which is preliminary data.</text>
</comment>
<accession>A0A4S4LZS4</accession>
<feature type="chain" id="PRO_5020784838" evidence="2">
    <location>
        <begin position="20"/>
        <end position="306"/>
    </location>
</feature>
<feature type="signal peptide" evidence="2">
    <location>
        <begin position="1"/>
        <end position="19"/>
    </location>
</feature>
<name>A0A4S4LZS4_9AGAM</name>
<dbReference type="AlphaFoldDB" id="A0A4S4LZS4"/>
<feature type="compositionally biased region" description="Polar residues" evidence="1">
    <location>
        <begin position="286"/>
        <end position="306"/>
    </location>
</feature>
<evidence type="ECO:0000256" key="1">
    <source>
        <dbReference type="SAM" id="MobiDB-lite"/>
    </source>
</evidence>
<feature type="compositionally biased region" description="Polar residues" evidence="1">
    <location>
        <begin position="161"/>
        <end position="176"/>
    </location>
</feature>
<dbReference type="EMBL" id="SGPL01000107">
    <property type="protein sequence ID" value="THH17528.1"/>
    <property type="molecule type" value="Genomic_DNA"/>
</dbReference>
<evidence type="ECO:0000256" key="2">
    <source>
        <dbReference type="SAM" id="SignalP"/>
    </source>
</evidence>
<keyword evidence="4" id="KW-1185">Reference proteome</keyword>
<feature type="compositionally biased region" description="Low complexity" evidence="1">
    <location>
        <begin position="276"/>
        <end position="285"/>
    </location>
</feature>
<feature type="region of interest" description="Disordered" evidence="1">
    <location>
        <begin position="161"/>
        <end position="203"/>
    </location>
</feature>
<dbReference type="Proteomes" id="UP000310158">
    <property type="component" value="Unassembled WGS sequence"/>
</dbReference>